<proteinExistence type="predicted"/>
<dbReference type="Proteomes" id="UP000026915">
    <property type="component" value="Chromosome 9"/>
</dbReference>
<sequence length="106" mass="11926">MTGSRRSCPVACSNCFQLVCCHVEGFQLPEFQTSESLISADEEFYPEEPMPEPQQSQFMASNSGVKVEEMDVDEEEAGPFRAQRQSAAPTISKWAERFQEFHASIV</sequence>
<reference evidence="2 3" key="1">
    <citation type="journal article" date="2013" name="Genome Biol.">
        <title>The genome sequence of the most widely cultivated cacao type and its use to identify candidate genes regulating pod color.</title>
        <authorList>
            <person name="Motamayor J.C."/>
            <person name="Mockaitis K."/>
            <person name="Schmutz J."/>
            <person name="Haiminen N."/>
            <person name="Iii D.L."/>
            <person name="Cornejo O."/>
            <person name="Findley S.D."/>
            <person name="Zheng P."/>
            <person name="Utro F."/>
            <person name="Royaert S."/>
            <person name="Saski C."/>
            <person name="Jenkins J."/>
            <person name="Podicheti R."/>
            <person name="Zhao M."/>
            <person name="Scheffler B.E."/>
            <person name="Stack J.C."/>
            <person name="Feltus F.A."/>
            <person name="Mustiga G.M."/>
            <person name="Amores F."/>
            <person name="Phillips W."/>
            <person name="Marelli J.P."/>
            <person name="May G.D."/>
            <person name="Shapiro H."/>
            <person name="Ma J."/>
            <person name="Bustamante C.D."/>
            <person name="Schnell R.J."/>
            <person name="Main D."/>
            <person name="Gilbert D."/>
            <person name="Parida L."/>
            <person name="Kuhn D.N."/>
        </authorList>
    </citation>
    <scope>NUCLEOTIDE SEQUENCE [LARGE SCALE GENOMIC DNA]</scope>
    <source>
        <strain evidence="3">cv. Matina 1-6</strain>
    </source>
</reference>
<evidence type="ECO:0000313" key="3">
    <source>
        <dbReference type="Proteomes" id="UP000026915"/>
    </source>
</evidence>
<evidence type="ECO:0000313" key="2">
    <source>
        <dbReference type="EMBL" id="EOY31796.1"/>
    </source>
</evidence>
<keyword evidence="3" id="KW-1185">Reference proteome</keyword>
<dbReference type="AlphaFoldDB" id="A0A061GQK7"/>
<dbReference type="Gramene" id="EOY31796">
    <property type="protein sequence ID" value="EOY31796"/>
    <property type="gene ID" value="TCM_038927"/>
</dbReference>
<dbReference type="InParanoid" id="A0A061GQK7"/>
<organism evidence="2 3">
    <name type="scientific">Theobroma cacao</name>
    <name type="common">Cacao</name>
    <name type="synonym">Cocoa</name>
    <dbReference type="NCBI Taxonomy" id="3641"/>
    <lineage>
        <taxon>Eukaryota</taxon>
        <taxon>Viridiplantae</taxon>
        <taxon>Streptophyta</taxon>
        <taxon>Embryophyta</taxon>
        <taxon>Tracheophyta</taxon>
        <taxon>Spermatophyta</taxon>
        <taxon>Magnoliopsida</taxon>
        <taxon>eudicotyledons</taxon>
        <taxon>Gunneridae</taxon>
        <taxon>Pentapetalae</taxon>
        <taxon>rosids</taxon>
        <taxon>malvids</taxon>
        <taxon>Malvales</taxon>
        <taxon>Malvaceae</taxon>
        <taxon>Byttnerioideae</taxon>
        <taxon>Theobroma</taxon>
    </lineage>
</organism>
<evidence type="ECO:0000256" key="1">
    <source>
        <dbReference type="SAM" id="MobiDB-lite"/>
    </source>
</evidence>
<feature type="compositionally biased region" description="Polar residues" evidence="1">
    <location>
        <begin position="54"/>
        <end position="64"/>
    </location>
</feature>
<feature type="region of interest" description="Disordered" evidence="1">
    <location>
        <begin position="46"/>
        <end position="86"/>
    </location>
</feature>
<protein>
    <submittedName>
        <fullName evidence="2">Uncharacterized protein</fullName>
    </submittedName>
</protein>
<dbReference type="EMBL" id="CM001887">
    <property type="protein sequence ID" value="EOY31796.1"/>
    <property type="molecule type" value="Genomic_DNA"/>
</dbReference>
<dbReference type="HOGENOM" id="CLU_2228083_0_0_1"/>
<accession>A0A061GQK7</accession>
<name>A0A061GQK7_THECC</name>
<gene>
    <name evidence="2" type="ORF">TCM_038927</name>
</gene>